<dbReference type="AlphaFoldDB" id="D6TKF4"/>
<dbReference type="Pfam" id="PF07714">
    <property type="entry name" value="PK_Tyr_Ser-Thr"/>
    <property type="match status" value="1"/>
</dbReference>
<keyword evidence="5" id="KW-1185">Reference proteome</keyword>
<dbReference type="eggNOG" id="COG0515">
    <property type="taxonomic scope" value="Bacteria"/>
</dbReference>
<organism evidence="4 5">
    <name type="scientific">Ktedonobacter racemifer DSM 44963</name>
    <dbReference type="NCBI Taxonomy" id="485913"/>
    <lineage>
        <taxon>Bacteria</taxon>
        <taxon>Bacillati</taxon>
        <taxon>Chloroflexota</taxon>
        <taxon>Ktedonobacteria</taxon>
        <taxon>Ktedonobacterales</taxon>
        <taxon>Ktedonobacteraceae</taxon>
        <taxon>Ktedonobacter</taxon>
    </lineage>
</organism>
<feature type="transmembrane region" description="Helical" evidence="2">
    <location>
        <begin position="543"/>
        <end position="563"/>
    </location>
</feature>
<feature type="domain" description="Protein kinase" evidence="3">
    <location>
        <begin position="213"/>
        <end position="465"/>
    </location>
</feature>
<dbReference type="InParanoid" id="D6TKF4"/>
<feature type="compositionally biased region" description="Low complexity" evidence="1">
    <location>
        <begin position="31"/>
        <end position="43"/>
    </location>
</feature>
<feature type="compositionally biased region" description="Basic and acidic residues" evidence="1">
    <location>
        <begin position="68"/>
        <end position="77"/>
    </location>
</feature>
<evidence type="ECO:0000259" key="3">
    <source>
        <dbReference type="PROSITE" id="PS50011"/>
    </source>
</evidence>
<keyword evidence="4" id="KW-0808">Transferase</keyword>
<keyword evidence="2" id="KW-0812">Transmembrane</keyword>
<name>D6TKF4_KTERA</name>
<dbReference type="PANTHER" id="PTHR24361">
    <property type="entry name" value="MITOGEN-ACTIVATED KINASE KINASE KINASE"/>
    <property type="match status" value="1"/>
</dbReference>
<proteinExistence type="predicted"/>
<keyword evidence="4" id="KW-0723">Serine/threonine-protein kinase</keyword>
<dbReference type="Gene3D" id="1.10.510.10">
    <property type="entry name" value="Transferase(Phosphotransferase) domain 1"/>
    <property type="match status" value="1"/>
</dbReference>
<feature type="region of interest" description="Disordered" evidence="1">
    <location>
        <begin position="31"/>
        <end position="148"/>
    </location>
</feature>
<dbReference type="InterPro" id="IPR001245">
    <property type="entry name" value="Ser-Thr/Tyr_kinase_cat_dom"/>
</dbReference>
<dbReference type="PROSITE" id="PS50011">
    <property type="entry name" value="PROTEIN_KINASE_DOM"/>
    <property type="match status" value="1"/>
</dbReference>
<evidence type="ECO:0000256" key="2">
    <source>
        <dbReference type="SAM" id="Phobius"/>
    </source>
</evidence>
<dbReference type="GO" id="GO:0004674">
    <property type="term" value="F:protein serine/threonine kinase activity"/>
    <property type="evidence" value="ECO:0007669"/>
    <property type="project" value="UniProtKB-KW"/>
</dbReference>
<dbReference type="InterPro" id="IPR011009">
    <property type="entry name" value="Kinase-like_dom_sf"/>
</dbReference>
<sequence>MLCPRCGYEGDVTQKPCERCEMFVPMAGTGTAAQDTAATQTQGSPPEDEGGEARKATATASTFQARSPLRERNEQRVRQARYAATPTPGVSQAVPGSLSRPGVPGGERSQDTTPRSAQALPGYPQMTPPLRSQSLPAQPGRSEFSPSSLPARVNRLANNVASLRSIEQAGGESARSGMGARPPGDTSQPGTIDAPVLAPGSLLRNGRYRLSEPQTRHEWKPGTYETTWRAQDAQRAGALVLIKEVELAEGRERTQALLRNATVALMEAGRLPRVPALWDAFMEHGRNFFVFEPLEGETLIARLQRLAGPLSEQEVMACCVHIAEVLEALSTQKLPLMHGLICPENIVISRYGAQYALTGFSVVQSGSGGQYEVDREQARLSPYAAPEMGSGKLDVRSDLYSLLATAYHAVTGRAPEHDPASNTITPARRVAPQVSPRLDAILTRGLRPLAVQRYQSPAELKQDLLSWRVRGTTSSMGAIVSSSGASFTSVAPVSFSSTLPGERRPTDSVAQMLPSMLGDLEDEDKSQLPQPEDLPPMSEGNDLLQSLLWLGAIMLCVVVLVWASQGPM</sequence>
<evidence type="ECO:0000313" key="4">
    <source>
        <dbReference type="EMBL" id="EFH86254.1"/>
    </source>
</evidence>
<feature type="region of interest" description="Disordered" evidence="1">
    <location>
        <begin position="167"/>
        <end position="198"/>
    </location>
</feature>
<dbReference type="InterPro" id="IPR053235">
    <property type="entry name" value="Ser_Thr_kinase"/>
</dbReference>
<dbReference type="GO" id="GO:0005524">
    <property type="term" value="F:ATP binding"/>
    <property type="evidence" value="ECO:0007669"/>
    <property type="project" value="InterPro"/>
</dbReference>
<dbReference type="InterPro" id="IPR000719">
    <property type="entry name" value="Prot_kinase_dom"/>
</dbReference>
<dbReference type="SMART" id="SM00220">
    <property type="entry name" value="S_TKc"/>
    <property type="match status" value="1"/>
</dbReference>
<comment type="caution">
    <text evidence="4">The sequence shown here is derived from an EMBL/GenBank/DDBJ whole genome shotgun (WGS) entry which is preliminary data.</text>
</comment>
<keyword evidence="2" id="KW-1133">Transmembrane helix</keyword>
<evidence type="ECO:0000313" key="5">
    <source>
        <dbReference type="Proteomes" id="UP000004508"/>
    </source>
</evidence>
<keyword evidence="4" id="KW-0418">Kinase</keyword>
<dbReference type="GO" id="GO:0005737">
    <property type="term" value="C:cytoplasm"/>
    <property type="evidence" value="ECO:0007669"/>
    <property type="project" value="TreeGrafter"/>
</dbReference>
<dbReference type="STRING" id="485913.Krac_7546"/>
<keyword evidence="2" id="KW-0472">Membrane</keyword>
<dbReference type="EMBL" id="ADVG01000002">
    <property type="protein sequence ID" value="EFH86254.1"/>
    <property type="molecule type" value="Genomic_DNA"/>
</dbReference>
<accession>D6TKF4</accession>
<dbReference type="SUPFAM" id="SSF56112">
    <property type="entry name" value="Protein kinase-like (PK-like)"/>
    <property type="match status" value="1"/>
</dbReference>
<evidence type="ECO:0000256" key="1">
    <source>
        <dbReference type="SAM" id="MobiDB-lite"/>
    </source>
</evidence>
<gene>
    <name evidence="4" type="ORF">Krac_7546</name>
</gene>
<dbReference type="Proteomes" id="UP000004508">
    <property type="component" value="Unassembled WGS sequence"/>
</dbReference>
<reference evidence="4 5" key="1">
    <citation type="journal article" date="2011" name="Stand. Genomic Sci.">
        <title>Non-contiguous finished genome sequence and contextual data of the filamentous soil bacterium Ktedonobacter racemifer type strain (SOSP1-21).</title>
        <authorList>
            <person name="Chang Y.J."/>
            <person name="Land M."/>
            <person name="Hauser L."/>
            <person name="Chertkov O."/>
            <person name="Del Rio T.G."/>
            <person name="Nolan M."/>
            <person name="Copeland A."/>
            <person name="Tice H."/>
            <person name="Cheng J.F."/>
            <person name="Lucas S."/>
            <person name="Han C."/>
            <person name="Goodwin L."/>
            <person name="Pitluck S."/>
            <person name="Ivanova N."/>
            <person name="Ovchinikova G."/>
            <person name="Pati A."/>
            <person name="Chen A."/>
            <person name="Palaniappan K."/>
            <person name="Mavromatis K."/>
            <person name="Liolios K."/>
            <person name="Brettin T."/>
            <person name="Fiebig A."/>
            <person name="Rohde M."/>
            <person name="Abt B."/>
            <person name="Goker M."/>
            <person name="Detter J.C."/>
            <person name="Woyke T."/>
            <person name="Bristow J."/>
            <person name="Eisen J.A."/>
            <person name="Markowitz V."/>
            <person name="Hugenholtz P."/>
            <person name="Kyrpides N.C."/>
            <person name="Klenk H.P."/>
            <person name="Lapidus A."/>
        </authorList>
    </citation>
    <scope>NUCLEOTIDE SEQUENCE [LARGE SCALE GENOMIC DNA]</scope>
    <source>
        <strain evidence="5">DSM 44963</strain>
    </source>
</reference>
<protein>
    <submittedName>
        <fullName evidence="4">Serine/threonine protein kinase</fullName>
    </submittedName>
</protein>